<gene>
    <name evidence="3" type="ORF">FD31_GL002503</name>
</gene>
<dbReference type="InterPro" id="IPR002525">
    <property type="entry name" value="Transp_IS110-like_N"/>
</dbReference>
<evidence type="ECO:0000259" key="1">
    <source>
        <dbReference type="Pfam" id="PF01548"/>
    </source>
</evidence>
<dbReference type="Pfam" id="PF02371">
    <property type="entry name" value="Transposase_20"/>
    <property type="match status" value="1"/>
</dbReference>
<dbReference type="Proteomes" id="UP000051302">
    <property type="component" value="Unassembled WGS sequence"/>
</dbReference>
<dbReference type="AlphaFoldDB" id="A0A0R1WE41"/>
<evidence type="ECO:0000313" key="3">
    <source>
        <dbReference type="EMBL" id="KRM13961.1"/>
    </source>
</evidence>
<evidence type="ECO:0000259" key="2">
    <source>
        <dbReference type="Pfam" id="PF02371"/>
    </source>
</evidence>
<dbReference type="Pfam" id="PF01548">
    <property type="entry name" value="DEDD_Tnp_IS110"/>
    <property type="match status" value="1"/>
</dbReference>
<keyword evidence="4" id="KW-1185">Reference proteome</keyword>
<dbReference type="EMBL" id="AZFV01000074">
    <property type="protein sequence ID" value="KRM13961.1"/>
    <property type="molecule type" value="Genomic_DNA"/>
</dbReference>
<dbReference type="PATRIC" id="fig|1423774.3.peg.2601"/>
<protein>
    <submittedName>
        <fullName evidence="3">Transposase</fullName>
    </submittedName>
</protein>
<organism evidence="3 4">
    <name type="scientific">Companilactobacillus nantensis DSM 16982</name>
    <dbReference type="NCBI Taxonomy" id="1423774"/>
    <lineage>
        <taxon>Bacteria</taxon>
        <taxon>Bacillati</taxon>
        <taxon>Bacillota</taxon>
        <taxon>Bacilli</taxon>
        <taxon>Lactobacillales</taxon>
        <taxon>Lactobacillaceae</taxon>
        <taxon>Companilactobacillus</taxon>
    </lineage>
</organism>
<proteinExistence type="predicted"/>
<evidence type="ECO:0000313" key="4">
    <source>
        <dbReference type="Proteomes" id="UP000051302"/>
    </source>
</evidence>
<dbReference type="STRING" id="1423774.FD31_GL002503"/>
<name>A0A0R1WE41_9LACO</name>
<dbReference type="RefSeq" id="WP_057893327.1">
    <property type="nucleotide sequence ID" value="NZ_AZFV01000074.1"/>
</dbReference>
<dbReference type="PANTHER" id="PTHR33055:SF13">
    <property type="entry name" value="TRANSPOSASE"/>
    <property type="match status" value="1"/>
</dbReference>
<dbReference type="NCBIfam" id="NF033542">
    <property type="entry name" value="transpos_IS110"/>
    <property type="match status" value="1"/>
</dbReference>
<comment type="caution">
    <text evidence="3">The sequence shown here is derived from an EMBL/GenBank/DDBJ whole genome shotgun (WGS) entry which is preliminary data.</text>
</comment>
<dbReference type="GO" id="GO:0003677">
    <property type="term" value="F:DNA binding"/>
    <property type="evidence" value="ECO:0007669"/>
    <property type="project" value="InterPro"/>
</dbReference>
<dbReference type="GO" id="GO:0004803">
    <property type="term" value="F:transposase activity"/>
    <property type="evidence" value="ECO:0007669"/>
    <property type="project" value="InterPro"/>
</dbReference>
<dbReference type="GO" id="GO:0006313">
    <property type="term" value="P:DNA transposition"/>
    <property type="evidence" value="ECO:0007669"/>
    <property type="project" value="InterPro"/>
</dbReference>
<dbReference type="PANTHER" id="PTHR33055">
    <property type="entry name" value="TRANSPOSASE FOR INSERTION SEQUENCE ELEMENT IS1111A"/>
    <property type="match status" value="1"/>
</dbReference>
<feature type="domain" description="Transposase IS116/IS110/IS902 C-terminal" evidence="2">
    <location>
        <begin position="267"/>
        <end position="346"/>
    </location>
</feature>
<reference evidence="3 4" key="1">
    <citation type="journal article" date="2015" name="Genome Announc.">
        <title>Expanding the biotechnology potential of lactobacilli through comparative genomics of 213 strains and associated genera.</title>
        <authorList>
            <person name="Sun Z."/>
            <person name="Harris H.M."/>
            <person name="McCann A."/>
            <person name="Guo C."/>
            <person name="Argimon S."/>
            <person name="Zhang W."/>
            <person name="Yang X."/>
            <person name="Jeffery I.B."/>
            <person name="Cooney J.C."/>
            <person name="Kagawa T.F."/>
            <person name="Liu W."/>
            <person name="Song Y."/>
            <person name="Salvetti E."/>
            <person name="Wrobel A."/>
            <person name="Rasinkangas P."/>
            <person name="Parkhill J."/>
            <person name="Rea M.C."/>
            <person name="O'Sullivan O."/>
            <person name="Ritari J."/>
            <person name="Douillard F.P."/>
            <person name="Paul Ross R."/>
            <person name="Yang R."/>
            <person name="Briner A.E."/>
            <person name="Felis G.E."/>
            <person name="de Vos W.M."/>
            <person name="Barrangou R."/>
            <person name="Klaenhammer T.R."/>
            <person name="Caufield P.W."/>
            <person name="Cui Y."/>
            <person name="Zhang H."/>
            <person name="O'Toole P.W."/>
        </authorList>
    </citation>
    <scope>NUCLEOTIDE SEQUENCE [LARGE SCALE GENOMIC DNA]</scope>
    <source>
        <strain evidence="3 4">DSM 16982</strain>
    </source>
</reference>
<feature type="domain" description="Transposase IS110-like N-terminal" evidence="1">
    <location>
        <begin position="6"/>
        <end position="155"/>
    </location>
</feature>
<sequence length="405" mass="46914">MSDIIALDVSKGHSYCVSYHDGNCTAEFNFTHNKIGFARLRATAKLANNPTFYFEATGVYSRPIERFCKDNKIPYALLNPLELHLKTENLRRIKTDIKDAHKIALSAYDNNYRLMYFQDEKYSNLKEKCRFYEQVEADRKYYKVKMKTALQQTFPEMEQLFTDKASVLALNVTRLYPHPDLVSDLSKTKLKNTMKKETGKRISDTVALNYAEKLLRFAKNSCPSAHVNDPQVDEVKYYATRVIENTIEKRKLIKEMIKLGKKLPEFEIISSMPCIGEMTAAMLIGEIGNFTRFDNSNQLNAYIGIDLMRYQSGRSQKKDHINKRGNPKARAVLYSAVRNMIKQQASAQNHIVDYYYKLKKQPVPKRDKVATVACMNKTLKCLFSMINNNTKYSYTYRSSKPKEML</sequence>
<accession>A0A0R1WE41</accession>
<dbReference type="InterPro" id="IPR003346">
    <property type="entry name" value="Transposase_20"/>
</dbReference>
<dbReference type="InterPro" id="IPR047650">
    <property type="entry name" value="Transpos_IS110"/>
</dbReference>